<dbReference type="GO" id="GO:0016787">
    <property type="term" value="F:hydrolase activity"/>
    <property type="evidence" value="ECO:0007669"/>
    <property type="project" value="UniProtKB-KW"/>
</dbReference>
<sequence length="140" mass="16028">NTWGGGRSVLDHETDKERRKIKKRTSDEVYNEEFDSGRTKKMKTIKKSWESQSWDRDSGNDFQKVQDFRNSSHGRRTYQYTSPHFNTQDIHIGTKAVISTSSATNLGTGLANEIISSTRNTRKGINIGIVETKNILYLDI</sequence>
<name>A0A8J5MJX1_HOMAM</name>
<evidence type="ECO:0000256" key="1">
    <source>
        <dbReference type="SAM" id="MobiDB-lite"/>
    </source>
</evidence>
<feature type="compositionally biased region" description="Basic and acidic residues" evidence="1">
    <location>
        <begin position="9"/>
        <end position="18"/>
    </location>
</feature>
<feature type="region of interest" description="Disordered" evidence="1">
    <location>
        <begin position="1"/>
        <end position="25"/>
    </location>
</feature>
<gene>
    <name evidence="2" type="primary">Usp36-L2</name>
    <name evidence="2" type="ORF">Hamer_G020466</name>
</gene>
<comment type="caution">
    <text evidence="2">The sequence shown here is derived from an EMBL/GenBank/DDBJ whole genome shotgun (WGS) entry which is preliminary data.</text>
</comment>
<accession>A0A8J5MJX1</accession>
<dbReference type="AlphaFoldDB" id="A0A8J5MJX1"/>
<evidence type="ECO:0000313" key="2">
    <source>
        <dbReference type="EMBL" id="KAG7154159.1"/>
    </source>
</evidence>
<keyword evidence="3" id="KW-1185">Reference proteome</keyword>
<reference evidence="2" key="1">
    <citation type="journal article" date="2021" name="Sci. Adv.">
        <title>The American lobster genome reveals insights on longevity, neural, and immune adaptations.</title>
        <authorList>
            <person name="Polinski J.M."/>
            <person name="Zimin A.V."/>
            <person name="Clark K.F."/>
            <person name="Kohn A.B."/>
            <person name="Sadowski N."/>
            <person name="Timp W."/>
            <person name="Ptitsyn A."/>
            <person name="Khanna P."/>
            <person name="Romanova D.Y."/>
            <person name="Williams P."/>
            <person name="Greenwood S.J."/>
            <person name="Moroz L.L."/>
            <person name="Walt D.R."/>
            <person name="Bodnar A.G."/>
        </authorList>
    </citation>
    <scope>NUCLEOTIDE SEQUENCE</scope>
    <source>
        <strain evidence="2">GMGI-L3</strain>
    </source>
</reference>
<organism evidence="2 3">
    <name type="scientific">Homarus americanus</name>
    <name type="common">American lobster</name>
    <dbReference type="NCBI Taxonomy" id="6706"/>
    <lineage>
        <taxon>Eukaryota</taxon>
        <taxon>Metazoa</taxon>
        <taxon>Ecdysozoa</taxon>
        <taxon>Arthropoda</taxon>
        <taxon>Crustacea</taxon>
        <taxon>Multicrustacea</taxon>
        <taxon>Malacostraca</taxon>
        <taxon>Eumalacostraca</taxon>
        <taxon>Eucarida</taxon>
        <taxon>Decapoda</taxon>
        <taxon>Pleocyemata</taxon>
        <taxon>Astacidea</taxon>
        <taxon>Nephropoidea</taxon>
        <taxon>Nephropidae</taxon>
        <taxon>Homarus</taxon>
    </lineage>
</organism>
<dbReference type="Proteomes" id="UP000747542">
    <property type="component" value="Unassembled WGS sequence"/>
</dbReference>
<feature type="non-terminal residue" evidence="2">
    <location>
        <position position="140"/>
    </location>
</feature>
<dbReference type="EMBL" id="JAHLQT010045000">
    <property type="protein sequence ID" value="KAG7154159.1"/>
    <property type="molecule type" value="Genomic_DNA"/>
</dbReference>
<evidence type="ECO:0000313" key="3">
    <source>
        <dbReference type="Proteomes" id="UP000747542"/>
    </source>
</evidence>
<proteinExistence type="predicted"/>
<protein>
    <submittedName>
        <fullName evidence="2">Putative Ubiquitin carboxyl-terminal hydrolase 36-like 2</fullName>
    </submittedName>
</protein>
<keyword evidence="2" id="KW-0378">Hydrolase</keyword>